<keyword evidence="8" id="KW-1185">Reference proteome</keyword>
<keyword evidence="5" id="KW-0560">Oxidoreductase</keyword>
<name>A0A432ZQ59_9GAMM</name>
<dbReference type="Proteomes" id="UP000287996">
    <property type="component" value="Unassembled WGS sequence"/>
</dbReference>
<dbReference type="CDD" id="cd07363">
    <property type="entry name" value="45_DOPA_Dioxygenase"/>
    <property type="match status" value="1"/>
</dbReference>
<dbReference type="RefSeq" id="WP_126842158.1">
    <property type="nucleotide sequence ID" value="NZ_PIQH01000007.1"/>
</dbReference>
<protein>
    <submittedName>
        <fullName evidence="7">Dioxygenase</fullName>
    </submittedName>
</protein>
<reference evidence="7 8" key="1">
    <citation type="journal article" date="2011" name="Front. Microbiol.">
        <title>Genomic signatures of strain selection and enhancement in Bacillus atrophaeus var. globigii, a historical biowarfare simulant.</title>
        <authorList>
            <person name="Gibbons H.S."/>
            <person name="Broomall S.M."/>
            <person name="McNew L.A."/>
            <person name="Daligault H."/>
            <person name="Chapman C."/>
            <person name="Bruce D."/>
            <person name="Karavis M."/>
            <person name="Krepps M."/>
            <person name="McGregor P.A."/>
            <person name="Hong C."/>
            <person name="Park K.H."/>
            <person name="Akmal A."/>
            <person name="Feldman A."/>
            <person name="Lin J.S."/>
            <person name="Chang W.E."/>
            <person name="Higgs B.W."/>
            <person name="Demirev P."/>
            <person name="Lindquist J."/>
            <person name="Liem A."/>
            <person name="Fochler E."/>
            <person name="Read T.D."/>
            <person name="Tapia R."/>
            <person name="Johnson S."/>
            <person name="Bishop-Lilly K.A."/>
            <person name="Detter C."/>
            <person name="Han C."/>
            <person name="Sozhamannan S."/>
            <person name="Rosenzweig C.N."/>
            <person name="Skowronski E.W."/>
        </authorList>
    </citation>
    <scope>NUCLEOTIDE SEQUENCE [LARGE SCALE GENOMIC DNA]</scope>
    <source>
        <strain evidence="7 8">CC-PW-9</strain>
    </source>
</reference>
<keyword evidence="7" id="KW-0223">Dioxygenase</keyword>
<dbReference type="Gene3D" id="3.40.830.10">
    <property type="entry name" value="LigB-like"/>
    <property type="match status" value="1"/>
</dbReference>
<evidence type="ECO:0000256" key="2">
    <source>
        <dbReference type="ARBA" id="ARBA00007581"/>
    </source>
</evidence>
<feature type="domain" description="Extradiol ring-cleavage dioxygenase class III enzyme subunit B" evidence="6">
    <location>
        <begin position="33"/>
        <end position="235"/>
    </location>
</feature>
<dbReference type="GO" id="GO:0008198">
    <property type="term" value="F:ferrous iron binding"/>
    <property type="evidence" value="ECO:0007669"/>
    <property type="project" value="InterPro"/>
</dbReference>
<dbReference type="AlphaFoldDB" id="A0A432ZQ59"/>
<evidence type="ECO:0000313" key="8">
    <source>
        <dbReference type="Proteomes" id="UP000287996"/>
    </source>
</evidence>
<dbReference type="GO" id="GO:0008270">
    <property type="term" value="F:zinc ion binding"/>
    <property type="evidence" value="ECO:0007669"/>
    <property type="project" value="InterPro"/>
</dbReference>
<comment type="similarity">
    <text evidence="2">Belongs to the DODA-type extradiol aromatic ring-opening dioxygenase family.</text>
</comment>
<evidence type="ECO:0000256" key="1">
    <source>
        <dbReference type="ARBA" id="ARBA00001947"/>
    </source>
</evidence>
<evidence type="ECO:0000256" key="3">
    <source>
        <dbReference type="ARBA" id="ARBA00022723"/>
    </source>
</evidence>
<dbReference type="SUPFAM" id="SSF53213">
    <property type="entry name" value="LigB-like"/>
    <property type="match status" value="1"/>
</dbReference>
<evidence type="ECO:0000259" key="6">
    <source>
        <dbReference type="Pfam" id="PF02900"/>
    </source>
</evidence>
<dbReference type="GO" id="GO:0016702">
    <property type="term" value="F:oxidoreductase activity, acting on single donors with incorporation of molecular oxygen, incorporation of two atoms of oxygen"/>
    <property type="evidence" value="ECO:0007669"/>
    <property type="project" value="UniProtKB-ARBA"/>
</dbReference>
<accession>A0A432ZQ59</accession>
<dbReference type="PANTHER" id="PTHR30096:SF0">
    <property type="entry name" value="4,5-DOPA DIOXYGENASE EXTRADIOL-LIKE PROTEIN"/>
    <property type="match status" value="1"/>
</dbReference>
<evidence type="ECO:0000256" key="5">
    <source>
        <dbReference type="ARBA" id="ARBA00023002"/>
    </source>
</evidence>
<comment type="cofactor">
    <cofactor evidence="1">
        <name>Zn(2+)</name>
        <dbReference type="ChEBI" id="CHEBI:29105"/>
    </cofactor>
</comment>
<dbReference type="InterPro" id="IPR014436">
    <property type="entry name" value="Extradiol_dOase_DODA"/>
</dbReference>
<dbReference type="PIRSF" id="PIRSF006157">
    <property type="entry name" value="Doxgns_DODA"/>
    <property type="match status" value="1"/>
</dbReference>
<evidence type="ECO:0000313" key="7">
    <source>
        <dbReference type="EMBL" id="RUO79982.1"/>
    </source>
</evidence>
<evidence type="ECO:0000256" key="4">
    <source>
        <dbReference type="ARBA" id="ARBA00022833"/>
    </source>
</evidence>
<dbReference type="PANTHER" id="PTHR30096">
    <property type="entry name" value="4,5-DOPA DIOXYGENASE EXTRADIOL-LIKE PROTEIN"/>
    <property type="match status" value="1"/>
</dbReference>
<dbReference type="Pfam" id="PF02900">
    <property type="entry name" value="LigB"/>
    <property type="match status" value="1"/>
</dbReference>
<dbReference type="InterPro" id="IPR004183">
    <property type="entry name" value="Xdiol_dOase_suB"/>
</dbReference>
<comment type="caution">
    <text evidence="7">The sequence shown here is derived from an EMBL/GenBank/DDBJ whole genome shotgun (WGS) entry which is preliminary data.</text>
</comment>
<keyword evidence="3" id="KW-0479">Metal-binding</keyword>
<keyword evidence="4" id="KW-0862">Zinc</keyword>
<sequence length="259" mass="28521">MARLPSLFVSHGAPTFALAPGRAGQALAQLGQQLVGVKAIVVVSAHWQSQQLTINANPQPVTVHDFGGFPQPLYELEYPVQGHPQLAHAVSEYLQVQGYQPRLDSQRGLDHGVWVPLLHLRPQADWPVVQLSLPYHASPQWLFDLGQALNTFAEQGVLIIGSGSLTHNLQDVVFNAQQPVAYAERFQQWITERLQQHDRAAVIRALNDAPDAARAHPTTEHFLPLLFALGAAAPDYHLQTIKGGIEHRALAMDGFCFNQ</sequence>
<proteinExistence type="inferred from homology"/>
<gene>
    <name evidence="7" type="ORF">CWI84_08455</name>
</gene>
<organism evidence="7 8">
    <name type="scientific">Idiomarina tyrosinivorans</name>
    <dbReference type="NCBI Taxonomy" id="1445662"/>
    <lineage>
        <taxon>Bacteria</taxon>
        <taxon>Pseudomonadati</taxon>
        <taxon>Pseudomonadota</taxon>
        <taxon>Gammaproteobacteria</taxon>
        <taxon>Alteromonadales</taxon>
        <taxon>Idiomarinaceae</taxon>
        <taxon>Idiomarina</taxon>
    </lineage>
</organism>
<dbReference type="OrthoDB" id="9790889at2"/>
<dbReference type="EMBL" id="PIQH01000007">
    <property type="protein sequence ID" value="RUO79982.1"/>
    <property type="molecule type" value="Genomic_DNA"/>
</dbReference>